<dbReference type="PRINTS" id="PR01012">
    <property type="entry name" value="NRPEPTIDEYR"/>
</dbReference>
<evidence type="ECO:0000256" key="2">
    <source>
        <dbReference type="ARBA" id="ARBA00010663"/>
    </source>
</evidence>
<dbReference type="STRING" id="283909.R7UZ06"/>
<evidence type="ECO:0000313" key="14">
    <source>
        <dbReference type="Proteomes" id="UP000014760"/>
    </source>
</evidence>
<keyword evidence="3 9" id="KW-0812">Transmembrane</keyword>
<name>R7UZ06_CAPTE</name>
<dbReference type="InterPro" id="IPR000276">
    <property type="entry name" value="GPCR_Rhodpsn"/>
</dbReference>
<feature type="transmembrane region" description="Helical" evidence="10">
    <location>
        <begin position="127"/>
        <end position="145"/>
    </location>
</feature>
<feature type="domain" description="G-protein coupled receptors family 1 profile" evidence="11">
    <location>
        <begin position="24"/>
        <end position="287"/>
    </location>
</feature>
<feature type="transmembrane region" description="Helical" evidence="10">
    <location>
        <begin position="85"/>
        <end position="107"/>
    </location>
</feature>
<reference evidence="14" key="1">
    <citation type="submission" date="2012-12" db="EMBL/GenBank/DDBJ databases">
        <authorList>
            <person name="Hellsten U."/>
            <person name="Grimwood J."/>
            <person name="Chapman J.A."/>
            <person name="Shapiro H."/>
            <person name="Aerts A."/>
            <person name="Otillar R.P."/>
            <person name="Terry A.Y."/>
            <person name="Boore J.L."/>
            <person name="Simakov O."/>
            <person name="Marletaz F."/>
            <person name="Cho S.-J."/>
            <person name="Edsinger-Gonzales E."/>
            <person name="Havlak P."/>
            <person name="Kuo D.-H."/>
            <person name="Larsson T."/>
            <person name="Lv J."/>
            <person name="Arendt D."/>
            <person name="Savage R."/>
            <person name="Osoegawa K."/>
            <person name="de Jong P."/>
            <person name="Lindberg D.R."/>
            <person name="Seaver E.C."/>
            <person name="Weisblat D.A."/>
            <person name="Putnam N.H."/>
            <person name="Grigoriev I.V."/>
            <person name="Rokhsar D.S."/>
        </authorList>
    </citation>
    <scope>NUCLEOTIDE SEQUENCE</scope>
    <source>
        <strain evidence="14">I ESC-2004</strain>
    </source>
</reference>
<feature type="transmembrane region" description="Helical" evidence="10">
    <location>
        <begin position="230"/>
        <end position="248"/>
    </location>
</feature>
<keyword evidence="8 9" id="KW-0807">Transducer</keyword>
<feature type="transmembrane region" description="Helical" evidence="10">
    <location>
        <begin position="174"/>
        <end position="196"/>
    </location>
</feature>
<dbReference type="PANTHER" id="PTHR45695">
    <property type="entry name" value="LEUCOKININ RECEPTOR-RELATED"/>
    <property type="match status" value="1"/>
</dbReference>
<dbReference type="HOGENOM" id="CLU_009579_6_1_1"/>
<dbReference type="PROSITE" id="PS00237">
    <property type="entry name" value="G_PROTEIN_RECEP_F1_1"/>
    <property type="match status" value="1"/>
</dbReference>
<dbReference type="EMBL" id="KB296645">
    <property type="protein sequence ID" value="ELU11554.1"/>
    <property type="molecule type" value="Genomic_DNA"/>
</dbReference>
<dbReference type="GO" id="GO:0004983">
    <property type="term" value="F:neuropeptide Y receptor activity"/>
    <property type="evidence" value="ECO:0007669"/>
    <property type="project" value="InterPro"/>
</dbReference>
<evidence type="ECO:0000256" key="3">
    <source>
        <dbReference type="ARBA" id="ARBA00022692"/>
    </source>
</evidence>
<dbReference type="Gene3D" id="1.20.1070.10">
    <property type="entry name" value="Rhodopsin 7-helix transmembrane proteins"/>
    <property type="match status" value="1"/>
</dbReference>
<reference evidence="13" key="3">
    <citation type="submission" date="2015-06" db="UniProtKB">
        <authorList>
            <consortium name="EnsemblMetazoa"/>
        </authorList>
    </citation>
    <scope>IDENTIFICATION</scope>
</reference>
<dbReference type="PRINTS" id="PR00237">
    <property type="entry name" value="GPCRRHODOPSN"/>
</dbReference>
<evidence type="ECO:0000313" key="13">
    <source>
        <dbReference type="EnsemblMetazoa" id="CapteP141862"/>
    </source>
</evidence>
<dbReference type="InterPro" id="IPR017452">
    <property type="entry name" value="GPCR_Rhodpsn_7TM"/>
</dbReference>
<proteinExistence type="inferred from homology"/>
<comment type="subcellular location">
    <subcellularLocation>
        <location evidence="1">Membrane</location>
        <topology evidence="1">Multi-pass membrane protein</topology>
    </subcellularLocation>
</comment>
<organism evidence="12">
    <name type="scientific">Capitella teleta</name>
    <name type="common">Polychaete worm</name>
    <dbReference type="NCBI Taxonomy" id="283909"/>
    <lineage>
        <taxon>Eukaryota</taxon>
        <taxon>Metazoa</taxon>
        <taxon>Spiralia</taxon>
        <taxon>Lophotrochozoa</taxon>
        <taxon>Annelida</taxon>
        <taxon>Polychaeta</taxon>
        <taxon>Sedentaria</taxon>
        <taxon>Scolecida</taxon>
        <taxon>Capitellidae</taxon>
        <taxon>Capitella</taxon>
    </lineage>
</organism>
<evidence type="ECO:0000256" key="6">
    <source>
        <dbReference type="ARBA" id="ARBA00023136"/>
    </source>
</evidence>
<dbReference type="EMBL" id="AMQN01005719">
    <property type="status" value="NOT_ANNOTATED_CDS"/>
    <property type="molecule type" value="Genomic_DNA"/>
</dbReference>
<evidence type="ECO:0000259" key="11">
    <source>
        <dbReference type="PROSITE" id="PS50262"/>
    </source>
</evidence>
<dbReference type="Pfam" id="PF00001">
    <property type="entry name" value="7tm_1"/>
    <property type="match status" value="1"/>
</dbReference>
<evidence type="ECO:0000256" key="4">
    <source>
        <dbReference type="ARBA" id="ARBA00022989"/>
    </source>
</evidence>
<reference evidence="12 14" key="2">
    <citation type="journal article" date="2013" name="Nature">
        <title>Insights into bilaterian evolution from three spiralian genomes.</title>
        <authorList>
            <person name="Simakov O."/>
            <person name="Marletaz F."/>
            <person name="Cho S.J."/>
            <person name="Edsinger-Gonzales E."/>
            <person name="Havlak P."/>
            <person name="Hellsten U."/>
            <person name="Kuo D.H."/>
            <person name="Larsson T."/>
            <person name="Lv J."/>
            <person name="Arendt D."/>
            <person name="Savage R."/>
            <person name="Osoegawa K."/>
            <person name="de Jong P."/>
            <person name="Grimwood J."/>
            <person name="Chapman J.A."/>
            <person name="Shapiro H."/>
            <person name="Aerts A."/>
            <person name="Otillar R.P."/>
            <person name="Terry A.Y."/>
            <person name="Boore J.L."/>
            <person name="Grigoriev I.V."/>
            <person name="Lindberg D.R."/>
            <person name="Seaver E.C."/>
            <person name="Weisblat D.A."/>
            <person name="Putnam N.H."/>
            <person name="Rokhsar D.S."/>
        </authorList>
    </citation>
    <scope>NUCLEOTIDE SEQUENCE</scope>
    <source>
        <strain evidence="12 14">I ESC-2004</strain>
    </source>
</reference>
<dbReference type="GO" id="GO:0005886">
    <property type="term" value="C:plasma membrane"/>
    <property type="evidence" value="ECO:0007669"/>
    <property type="project" value="TreeGrafter"/>
</dbReference>
<protein>
    <recommendedName>
        <fullName evidence="11">G-protein coupled receptors family 1 profile domain-containing protein</fullName>
    </recommendedName>
</protein>
<gene>
    <name evidence="12" type="ORF">CAPTEDRAFT_141862</name>
</gene>
<evidence type="ECO:0000256" key="8">
    <source>
        <dbReference type="ARBA" id="ARBA00023224"/>
    </source>
</evidence>
<evidence type="ECO:0000313" key="12">
    <source>
        <dbReference type="EMBL" id="ELU11554.1"/>
    </source>
</evidence>
<evidence type="ECO:0000256" key="7">
    <source>
        <dbReference type="ARBA" id="ARBA00023170"/>
    </source>
</evidence>
<dbReference type="Proteomes" id="UP000014760">
    <property type="component" value="Unassembled WGS sequence"/>
</dbReference>
<comment type="similarity">
    <text evidence="2 9">Belongs to the G-protein coupled receptor 1 family.</text>
</comment>
<feature type="transmembrane region" description="Helical" evidence="10">
    <location>
        <begin position="268"/>
        <end position="290"/>
    </location>
</feature>
<dbReference type="OMA" id="LCMICVV"/>
<dbReference type="InterPro" id="IPR000611">
    <property type="entry name" value="NPY_rcpt"/>
</dbReference>
<evidence type="ECO:0000256" key="10">
    <source>
        <dbReference type="SAM" id="Phobius"/>
    </source>
</evidence>
<dbReference type="EnsemblMetazoa" id="CapteT141862">
    <property type="protein sequence ID" value="CapteP141862"/>
    <property type="gene ID" value="CapteG141862"/>
</dbReference>
<keyword evidence="7 9" id="KW-0675">Receptor</keyword>
<keyword evidence="5 9" id="KW-0297">G-protein coupled receptor</keyword>
<dbReference type="OrthoDB" id="10037617at2759"/>
<sequence length="359" mass="40967">MYHTPVAYVLIALYVVTFLVGVVGNALVIYIFARNKHMRTVTNSFLVNLAVCDLLVVCLCMPFSVAMKAYDNWIYGNTLCKLVNFSQGLAVSSSILTMSVISAERFYAIRRPLKARAYMSSTRIQRIVLYIWMGASLLALPLVFVRREVVISRIYSFTLCVCTEEWTNQALKHLYNFALMLILYVAPVVFISAGYLQIGLNLWQTDALLHAGRSAESENARQNLAGRRKVARMLFIMAALFAASWLPVHILGISLDLLSLTSEQLRHLYFYFLWLGHTNSSINPVCYCIMSTSFKAALRVELRRICCCYKFDFHRDTFRSMSISMTVNTSNAARRNSLAANYRRVRKPADTVRYRIEQV</sequence>
<keyword evidence="4 10" id="KW-1133">Transmembrane helix</keyword>
<dbReference type="AlphaFoldDB" id="R7UZ06"/>
<dbReference type="PANTHER" id="PTHR45695:SF9">
    <property type="entry name" value="LEUCOKININ RECEPTOR"/>
    <property type="match status" value="1"/>
</dbReference>
<feature type="transmembrane region" description="Helical" evidence="10">
    <location>
        <begin position="45"/>
        <end position="65"/>
    </location>
</feature>
<dbReference type="SMART" id="SM01381">
    <property type="entry name" value="7TM_GPCR_Srsx"/>
    <property type="match status" value="1"/>
</dbReference>
<feature type="transmembrane region" description="Helical" evidence="10">
    <location>
        <begin position="6"/>
        <end position="33"/>
    </location>
</feature>
<keyword evidence="14" id="KW-1185">Reference proteome</keyword>
<evidence type="ECO:0000256" key="5">
    <source>
        <dbReference type="ARBA" id="ARBA00023040"/>
    </source>
</evidence>
<dbReference type="PROSITE" id="PS50262">
    <property type="entry name" value="G_PROTEIN_RECEP_F1_2"/>
    <property type="match status" value="1"/>
</dbReference>
<accession>R7UZ06</accession>
<evidence type="ECO:0000256" key="1">
    <source>
        <dbReference type="ARBA" id="ARBA00004141"/>
    </source>
</evidence>
<evidence type="ECO:0000256" key="9">
    <source>
        <dbReference type="RuleBase" id="RU000688"/>
    </source>
</evidence>
<dbReference type="CDD" id="cd14993">
    <property type="entry name" value="7tmA_CCKR-like"/>
    <property type="match status" value="1"/>
</dbReference>
<dbReference type="SUPFAM" id="SSF81321">
    <property type="entry name" value="Family A G protein-coupled receptor-like"/>
    <property type="match status" value="1"/>
</dbReference>
<keyword evidence="6 10" id="KW-0472">Membrane</keyword>